<dbReference type="InterPro" id="IPR001611">
    <property type="entry name" value="Leu-rich_rpt"/>
</dbReference>
<keyword evidence="5 11" id="KW-0732">Signal</keyword>
<dbReference type="OrthoDB" id="676979at2759"/>
<evidence type="ECO:0000256" key="3">
    <source>
        <dbReference type="ARBA" id="ARBA00022475"/>
    </source>
</evidence>
<evidence type="ECO:0000313" key="13">
    <source>
        <dbReference type="Proteomes" id="UP001153620"/>
    </source>
</evidence>
<evidence type="ECO:0000256" key="2">
    <source>
        <dbReference type="ARBA" id="ARBA00022448"/>
    </source>
</evidence>
<keyword evidence="8" id="KW-0472">Membrane</keyword>
<organism evidence="12 13">
    <name type="scientific">Chironomus riparius</name>
    <dbReference type="NCBI Taxonomy" id="315576"/>
    <lineage>
        <taxon>Eukaryota</taxon>
        <taxon>Metazoa</taxon>
        <taxon>Ecdysozoa</taxon>
        <taxon>Arthropoda</taxon>
        <taxon>Hexapoda</taxon>
        <taxon>Insecta</taxon>
        <taxon>Pterygota</taxon>
        <taxon>Neoptera</taxon>
        <taxon>Endopterygota</taxon>
        <taxon>Diptera</taxon>
        <taxon>Nematocera</taxon>
        <taxon>Chironomoidea</taxon>
        <taxon>Chironomidae</taxon>
        <taxon>Chironominae</taxon>
        <taxon>Chironomus</taxon>
    </lineage>
</organism>
<keyword evidence="4" id="KW-0812">Transmembrane</keyword>
<dbReference type="Pfam" id="PF13855">
    <property type="entry name" value="LRR_8"/>
    <property type="match status" value="1"/>
</dbReference>
<dbReference type="AlphaFoldDB" id="A0A9N9S837"/>
<keyword evidence="3" id="KW-1003">Cell membrane</keyword>
<evidence type="ECO:0000256" key="9">
    <source>
        <dbReference type="ARBA" id="ARBA00023157"/>
    </source>
</evidence>
<dbReference type="GO" id="GO:0034220">
    <property type="term" value="P:monoatomic ion transmembrane transport"/>
    <property type="evidence" value="ECO:0007669"/>
    <property type="project" value="UniProtKB-KW"/>
</dbReference>
<dbReference type="PANTHER" id="PTHR46473:SF10">
    <property type="entry name" value="LD45603P-RELATED"/>
    <property type="match status" value="1"/>
</dbReference>
<accession>A0A9N9S837</accession>
<keyword evidence="2" id="KW-0813">Transport</keyword>
<evidence type="ECO:0000256" key="6">
    <source>
        <dbReference type="ARBA" id="ARBA00022989"/>
    </source>
</evidence>
<keyword evidence="9" id="KW-1015">Disulfide bond</keyword>
<dbReference type="EMBL" id="OU895880">
    <property type="protein sequence ID" value="CAG9811076.1"/>
    <property type="molecule type" value="Genomic_DNA"/>
</dbReference>
<proteinExistence type="predicted"/>
<feature type="chain" id="PRO_5040245510" evidence="11">
    <location>
        <begin position="19"/>
        <end position="327"/>
    </location>
</feature>
<reference evidence="12" key="1">
    <citation type="submission" date="2022-01" db="EMBL/GenBank/DDBJ databases">
        <authorList>
            <person name="King R."/>
        </authorList>
    </citation>
    <scope>NUCLEOTIDE SEQUENCE</scope>
</reference>
<dbReference type="SUPFAM" id="SSF52058">
    <property type="entry name" value="L domain-like"/>
    <property type="match status" value="1"/>
</dbReference>
<keyword evidence="7" id="KW-0406">Ion transport</keyword>
<feature type="signal peptide" evidence="11">
    <location>
        <begin position="1"/>
        <end position="18"/>
    </location>
</feature>
<gene>
    <name evidence="12" type="ORF">CHIRRI_LOCUS13885</name>
</gene>
<protein>
    <submittedName>
        <fullName evidence="12">Uncharacterized protein</fullName>
    </submittedName>
</protein>
<reference evidence="12" key="2">
    <citation type="submission" date="2022-10" db="EMBL/GenBank/DDBJ databases">
        <authorList>
            <consortium name="ENA_rothamsted_submissions"/>
            <consortium name="culmorum"/>
            <person name="King R."/>
        </authorList>
    </citation>
    <scope>NUCLEOTIDE SEQUENCE</scope>
</reference>
<sequence length="327" mass="38146">MKLKFLFLIYCSIQPSSPSPNPTKIECNFSISKYSFWLLGNIYRCQVKNDPQIYSPMTTQSLDIIGTHIDKNINDNVIGFHAASKSIQFFPHGIDKHLPNLKMIEIYDCNLKQILKSDLKPFAQLVRLQLDNNDIDMLEEDLFVNNSNLAFVSLDNNKIFFISADIFDNLIKLVHLSLKANNCVDMIAVNNKTAVTEIIKHVKDQCTDMDFNVISQKFNNLENDVKKFKFQSFLAFYNNLEKFEDEFKVSRFAEVLWFRERLDCLKDWKVETFWTLKSMVDAVGQKLQEFEGKSEKKFKEIEKSLESRLMARIQEVEGKIEDILNET</sequence>
<evidence type="ECO:0000256" key="4">
    <source>
        <dbReference type="ARBA" id="ARBA00022692"/>
    </source>
</evidence>
<dbReference type="InterPro" id="IPR032675">
    <property type="entry name" value="LRR_dom_sf"/>
</dbReference>
<evidence type="ECO:0000256" key="10">
    <source>
        <dbReference type="ARBA" id="ARBA00023303"/>
    </source>
</evidence>
<dbReference type="GO" id="GO:0005886">
    <property type="term" value="C:plasma membrane"/>
    <property type="evidence" value="ECO:0007669"/>
    <property type="project" value="UniProtKB-SubCell"/>
</dbReference>
<dbReference type="Proteomes" id="UP001153620">
    <property type="component" value="Chromosome 4"/>
</dbReference>
<evidence type="ECO:0000313" key="12">
    <source>
        <dbReference type="EMBL" id="CAG9811076.1"/>
    </source>
</evidence>
<evidence type="ECO:0000256" key="5">
    <source>
        <dbReference type="ARBA" id="ARBA00022729"/>
    </source>
</evidence>
<evidence type="ECO:0000256" key="7">
    <source>
        <dbReference type="ARBA" id="ARBA00023065"/>
    </source>
</evidence>
<evidence type="ECO:0000256" key="11">
    <source>
        <dbReference type="SAM" id="SignalP"/>
    </source>
</evidence>
<evidence type="ECO:0000256" key="8">
    <source>
        <dbReference type="ARBA" id="ARBA00023136"/>
    </source>
</evidence>
<comment type="subcellular location">
    <subcellularLocation>
        <location evidence="1">Cell membrane</location>
        <topology evidence="1">Single-pass membrane protein</topology>
    </subcellularLocation>
</comment>
<dbReference type="PANTHER" id="PTHR46473">
    <property type="entry name" value="GH08155P"/>
    <property type="match status" value="1"/>
</dbReference>
<dbReference type="InterPro" id="IPR051432">
    <property type="entry name" value="KCNMA1_auxiliary"/>
</dbReference>
<name>A0A9N9S837_9DIPT</name>
<keyword evidence="13" id="KW-1185">Reference proteome</keyword>
<evidence type="ECO:0000256" key="1">
    <source>
        <dbReference type="ARBA" id="ARBA00004162"/>
    </source>
</evidence>
<keyword evidence="6" id="KW-1133">Transmembrane helix</keyword>
<dbReference type="Gene3D" id="3.80.10.10">
    <property type="entry name" value="Ribonuclease Inhibitor"/>
    <property type="match status" value="1"/>
</dbReference>
<keyword evidence="10" id="KW-0407">Ion channel</keyword>